<protein>
    <submittedName>
        <fullName evidence="2">Uncharacterized protein</fullName>
    </submittedName>
</protein>
<feature type="compositionally biased region" description="Acidic residues" evidence="1">
    <location>
        <begin position="15"/>
        <end position="26"/>
    </location>
</feature>
<feature type="region of interest" description="Disordered" evidence="1">
    <location>
        <begin position="63"/>
        <end position="93"/>
    </location>
</feature>
<dbReference type="Proteomes" id="UP000224080">
    <property type="component" value="Unassembled WGS sequence"/>
</dbReference>
<keyword evidence="3" id="KW-1185">Reference proteome</keyword>
<dbReference type="AlphaFoldDB" id="A0A2B7X5W1"/>
<accession>A0A2B7X5W1</accession>
<gene>
    <name evidence="2" type="ORF">GX51_02084</name>
</gene>
<dbReference type="EMBL" id="PDNC01000017">
    <property type="protein sequence ID" value="PGH07044.1"/>
    <property type="molecule type" value="Genomic_DNA"/>
</dbReference>
<evidence type="ECO:0000313" key="2">
    <source>
        <dbReference type="EMBL" id="PGH07044.1"/>
    </source>
</evidence>
<sequence length="158" mass="16777">MVCMVAGGGGRKEEEETDEDDEDDEGSQGGESQEQGQLKSRVIRFPGGGDALDCGGCGQCLHPPAAMATRAPRPPLSPAQQPSTPSWEEAGISLDLDGSGCPLAALFPLCPGPRLAASWSSRMEFRRSEGLEPVTPAQPWLLPCRTLHMGGSETTRWQ</sequence>
<evidence type="ECO:0000313" key="3">
    <source>
        <dbReference type="Proteomes" id="UP000224080"/>
    </source>
</evidence>
<comment type="caution">
    <text evidence="2">The sequence shown here is derived from an EMBL/GenBank/DDBJ whole genome shotgun (WGS) entry which is preliminary data.</text>
</comment>
<feature type="region of interest" description="Disordered" evidence="1">
    <location>
        <begin position="1"/>
        <end position="45"/>
    </location>
</feature>
<proteinExistence type="predicted"/>
<organism evidence="2 3">
    <name type="scientific">Blastomyces parvus</name>
    <dbReference type="NCBI Taxonomy" id="2060905"/>
    <lineage>
        <taxon>Eukaryota</taxon>
        <taxon>Fungi</taxon>
        <taxon>Dikarya</taxon>
        <taxon>Ascomycota</taxon>
        <taxon>Pezizomycotina</taxon>
        <taxon>Eurotiomycetes</taxon>
        <taxon>Eurotiomycetidae</taxon>
        <taxon>Onygenales</taxon>
        <taxon>Ajellomycetaceae</taxon>
        <taxon>Blastomyces</taxon>
    </lineage>
</organism>
<reference evidence="2 3" key="1">
    <citation type="submission" date="2017-10" db="EMBL/GenBank/DDBJ databases">
        <title>Comparative genomics in systemic dimorphic fungi from Ajellomycetaceae.</title>
        <authorList>
            <person name="Munoz J.F."/>
            <person name="Mcewen J.G."/>
            <person name="Clay O.K."/>
            <person name="Cuomo C.A."/>
        </authorList>
    </citation>
    <scope>NUCLEOTIDE SEQUENCE [LARGE SCALE GENOMIC DNA]</scope>
    <source>
        <strain evidence="2 3">UAMH130</strain>
    </source>
</reference>
<evidence type="ECO:0000256" key="1">
    <source>
        <dbReference type="SAM" id="MobiDB-lite"/>
    </source>
</evidence>
<name>A0A2B7X5W1_9EURO</name>